<name>A0A0R1N4X8_9LACO</name>
<dbReference type="InterPro" id="IPR036388">
    <property type="entry name" value="WH-like_DNA-bd_sf"/>
</dbReference>
<protein>
    <recommendedName>
        <fullName evidence="1">HTH marR-type domain-containing protein</fullName>
    </recommendedName>
</protein>
<dbReference type="RefSeq" id="WP_057821236.1">
    <property type="nucleotide sequence ID" value="NZ_AZEC01000010.1"/>
</dbReference>
<dbReference type="EMBL" id="AZEC01000010">
    <property type="protein sequence ID" value="KRL11923.1"/>
    <property type="molecule type" value="Genomic_DNA"/>
</dbReference>
<dbReference type="Pfam" id="PF12802">
    <property type="entry name" value="MarR_2"/>
    <property type="match status" value="1"/>
</dbReference>
<dbReference type="InterPro" id="IPR039422">
    <property type="entry name" value="MarR/SlyA-like"/>
</dbReference>
<feature type="domain" description="HTH marR-type" evidence="1">
    <location>
        <begin position="1"/>
        <end position="134"/>
    </location>
</feature>
<gene>
    <name evidence="2" type="ORF">FD09_GL000531</name>
</gene>
<dbReference type="AlphaFoldDB" id="A0A0R1N4X8"/>
<evidence type="ECO:0000259" key="1">
    <source>
        <dbReference type="PROSITE" id="PS50995"/>
    </source>
</evidence>
<proteinExistence type="predicted"/>
<dbReference type="Gene3D" id="1.10.10.10">
    <property type="entry name" value="Winged helix-like DNA-binding domain superfamily/Winged helix DNA-binding domain"/>
    <property type="match status" value="1"/>
</dbReference>
<dbReference type="Proteomes" id="UP000051330">
    <property type="component" value="Unassembled WGS sequence"/>
</dbReference>
<dbReference type="PANTHER" id="PTHR33164:SF43">
    <property type="entry name" value="HTH-TYPE TRANSCRIPTIONAL REPRESSOR YETL"/>
    <property type="match status" value="1"/>
</dbReference>
<dbReference type="PROSITE" id="PS50995">
    <property type="entry name" value="HTH_MARR_2"/>
    <property type="match status" value="1"/>
</dbReference>
<keyword evidence="3" id="KW-1185">Reference proteome</keyword>
<dbReference type="InterPro" id="IPR036390">
    <property type="entry name" value="WH_DNA-bd_sf"/>
</dbReference>
<dbReference type="GO" id="GO:0003700">
    <property type="term" value="F:DNA-binding transcription factor activity"/>
    <property type="evidence" value="ECO:0007669"/>
    <property type="project" value="InterPro"/>
</dbReference>
<dbReference type="SMART" id="SM00347">
    <property type="entry name" value="HTH_MARR"/>
    <property type="match status" value="1"/>
</dbReference>
<dbReference type="InterPro" id="IPR000835">
    <property type="entry name" value="HTH_MarR-typ"/>
</dbReference>
<accession>A0A0R1N4X8</accession>
<dbReference type="OrthoDB" id="5327581at2"/>
<organism evidence="2 3">
    <name type="scientific">Schleiferilactobacillus perolens DSM 12744</name>
    <dbReference type="NCBI Taxonomy" id="1423792"/>
    <lineage>
        <taxon>Bacteria</taxon>
        <taxon>Bacillati</taxon>
        <taxon>Bacillota</taxon>
        <taxon>Bacilli</taxon>
        <taxon>Lactobacillales</taxon>
        <taxon>Lactobacillaceae</taxon>
        <taxon>Schleiferilactobacillus</taxon>
    </lineage>
</organism>
<dbReference type="STRING" id="1423792.FD09_GL000531"/>
<sequence length="139" mass="15181">MAELGYLLMATAKQLKYQLNNALEEVGVTASQWAVLAQIVTADNPLMAVEIASVLGMDKPTTSGIIQRLQSKAFIIKKPAPLDGRATILLPTEQGRAIFRQCTTVANREMAKFTAALDAQQKQTLTQLLTIIEREQSHG</sequence>
<dbReference type="SUPFAM" id="SSF46785">
    <property type="entry name" value="Winged helix' DNA-binding domain"/>
    <property type="match status" value="1"/>
</dbReference>
<reference evidence="2 3" key="1">
    <citation type="journal article" date="2015" name="Genome Announc.">
        <title>Expanding the biotechnology potential of lactobacilli through comparative genomics of 213 strains and associated genera.</title>
        <authorList>
            <person name="Sun Z."/>
            <person name="Harris H.M."/>
            <person name="McCann A."/>
            <person name="Guo C."/>
            <person name="Argimon S."/>
            <person name="Zhang W."/>
            <person name="Yang X."/>
            <person name="Jeffery I.B."/>
            <person name="Cooney J.C."/>
            <person name="Kagawa T.F."/>
            <person name="Liu W."/>
            <person name="Song Y."/>
            <person name="Salvetti E."/>
            <person name="Wrobel A."/>
            <person name="Rasinkangas P."/>
            <person name="Parkhill J."/>
            <person name="Rea M.C."/>
            <person name="O'Sullivan O."/>
            <person name="Ritari J."/>
            <person name="Douillard F.P."/>
            <person name="Paul Ross R."/>
            <person name="Yang R."/>
            <person name="Briner A.E."/>
            <person name="Felis G.E."/>
            <person name="de Vos W.M."/>
            <person name="Barrangou R."/>
            <person name="Klaenhammer T.R."/>
            <person name="Caufield P.W."/>
            <person name="Cui Y."/>
            <person name="Zhang H."/>
            <person name="O'Toole P.W."/>
        </authorList>
    </citation>
    <scope>NUCLEOTIDE SEQUENCE [LARGE SCALE GENOMIC DNA]</scope>
    <source>
        <strain evidence="2 3">DSM 12744</strain>
    </source>
</reference>
<evidence type="ECO:0000313" key="2">
    <source>
        <dbReference type="EMBL" id="KRL11923.1"/>
    </source>
</evidence>
<evidence type="ECO:0000313" key="3">
    <source>
        <dbReference type="Proteomes" id="UP000051330"/>
    </source>
</evidence>
<dbReference type="PRINTS" id="PR00598">
    <property type="entry name" value="HTHMARR"/>
</dbReference>
<dbReference type="PANTHER" id="PTHR33164">
    <property type="entry name" value="TRANSCRIPTIONAL REGULATOR, MARR FAMILY"/>
    <property type="match status" value="1"/>
</dbReference>
<comment type="caution">
    <text evidence="2">The sequence shown here is derived from an EMBL/GenBank/DDBJ whole genome shotgun (WGS) entry which is preliminary data.</text>
</comment>
<dbReference type="PATRIC" id="fig|1423792.3.peg.540"/>
<dbReference type="GO" id="GO:0006950">
    <property type="term" value="P:response to stress"/>
    <property type="evidence" value="ECO:0007669"/>
    <property type="project" value="TreeGrafter"/>
</dbReference>